<proteinExistence type="predicted"/>
<gene>
    <name evidence="3" type="ORF">C5F48_08365</name>
</gene>
<evidence type="ECO:0000313" key="3">
    <source>
        <dbReference type="EMBL" id="PTE22217.1"/>
    </source>
</evidence>
<dbReference type="SUPFAM" id="SSF159501">
    <property type="entry name" value="EreA/ChaN-like"/>
    <property type="match status" value="1"/>
</dbReference>
<accession>A0A2T4JWP1</accession>
<dbReference type="AlphaFoldDB" id="A0A2T4JWP1"/>
<feature type="domain" description="Haem-binding uptake Tiki superfamily ChaN" evidence="2">
    <location>
        <begin position="27"/>
        <end position="223"/>
    </location>
</feature>
<evidence type="ECO:0000313" key="4">
    <source>
        <dbReference type="Proteomes" id="UP000241010"/>
    </source>
</evidence>
<dbReference type="InterPro" id="IPR007314">
    <property type="entry name" value="Cofac_haem-bd_dom"/>
</dbReference>
<feature type="chain" id="PRO_5015611738" description="Haem-binding uptake Tiki superfamily ChaN domain-containing protein" evidence="1">
    <location>
        <begin position="19"/>
        <end position="269"/>
    </location>
</feature>
<sequence length="269" mass="28062">MKWLSFLGALAFASPAAAERISASDLRRLPPADVVILGEVHDNPLHHQHQALAVAALRPSALVFEMLTPEKAEAVTPALRGDAEALSRALDWDESGWPAFSMYHPILLAAPAAQVFGGDVPRDRLRLSVSDGAGAAFGDGAARYGLAAALPDTEQAAREEEQRVAHCDALPAELLPGMVEAQRLRDAALARAVIEAHAATGGPVAVITGSGHARRDRGVPAALALAAPELSVLSVGQLEEDPGASAPFDLWVVTSPAQRDDPCAALLGR</sequence>
<dbReference type="Pfam" id="PF04187">
    <property type="entry name" value="Cofac_haem_bdg"/>
    <property type="match status" value="1"/>
</dbReference>
<keyword evidence="1" id="KW-0732">Signal</keyword>
<dbReference type="EMBL" id="PZKG01000027">
    <property type="protein sequence ID" value="PTE22217.1"/>
    <property type="molecule type" value="Genomic_DNA"/>
</dbReference>
<evidence type="ECO:0000259" key="2">
    <source>
        <dbReference type="Pfam" id="PF04187"/>
    </source>
</evidence>
<comment type="caution">
    <text evidence="3">The sequence shown here is derived from an EMBL/GenBank/DDBJ whole genome shotgun (WGS) entry which is preliminary data.</text>
</comment>
<evidence type="ECO:0000256" key="1">
    <source>
        <dbReference type="SAM" id="SignalP"/>
    </source>
</evidence>
<feature type="signal peptide" evidence="1">
    <location>
        <begin position="1"/>
        <end position="18"/>
    </location>
</feature>
<name>A0A2T4JWP1_9RHOB</name>
<dbReference type="CDD" id="cd14727">
    <property type="entry name" value="ChanN-like"/>
    <property type="match status" value="1"/>
</dbReference>
<dbReference type="RefSeq" id="WP_107663453.1">
    <property type="nucleotide sequence ID" value="NZ_PZKG01000027.1"/>
</dbReference>
<keyword evidence="4" id="KW-1185">Reference proteome</keyword>
<protein>
    <recommendedName>
        <fullName evidence="2">Haem-binding uptake Tiki superfamily ChaN domain-containing protein</fullName>
    </recommendedName>
</protein>
<reference evidence="3 4" key="1">
    <citation type="submission" date="2018-03" db="EMBL/GenBank/DDBJ databases">
        <title>Cereibacter changlensis.</title>
        <authorList>
            <person name="Meyer T.E."/>
            <person name="Miller S."/>
            <person name="Lodha T."/>
            <person name="Gandham S."/>
            <person name="Chintalapati S."/>
            <person name="Chintalapati V.R."/>
        </authorList>
    </citation>
    <scope>NUCLEOTIDE SEQUENCE [LARGE SCALE GENOMIC DNA]</scope>
    <source>
        <strain evidence="3 4">JA139</strain>
    </source>
</reference>
<dbReference type="OrthoDB" id="9795827at2"/>
<organism evidence="3 4">
    <name type="scientific">Cereibacter changlensis JA139</name>
    <dbReference type="NCBI Taxonomy" id="1188249"/>
    <lineage>
        <taxon>Bacteria</taxon>
        <taxon>Pseudomonadati</taxon>
        <taxon>Pseudomonadota</taxon>
        <taxon>Alphaproteobacteria</taxon>
        <taxon>Rhodobacterales</taxon>
        <taxon>Paracoccaceae</taxon>
        <taxon>Cereibacter</taxon>
    </lineage>
</organism>
<dbReference type="Gene3D" id="3.40.50.11550">
    <property type="match status" value="1"/>
</dbReference>
<dbReference type="Proteomes" id="UP000241010">
    <property type="component" value="Unassembled WGS sequence"/>
</dbReference>